<organism evidence="1 2">
    <name type="scientific">Fusobacterium mortiferum ATCC 9817</name>
    <dbReference type="NCBI Taxonomy" id="469616"/>
    <lineage>
        <taxon>Bacteria</taxon>
        <taxon>Fusobacteriati</taxon>
        <taxon>Fusobacteriota</taxon>
        <taxon>Fusobacteriia</taxon>
        <taxon>Fusobacteriales</taxon>
        <taxon>Fusobacteriaceae</taxon>
        <taxon>Fusobacterium</taxon>
    </lineage>
</organism>
<accession>A0ABN5J7Y6</accession>
<name>A0ABN5J7Y6_FUSMR</name>
<dbReference type="Proteomes" id="UP000240258">
    <property type="component" value="Chromosome"/>
</dbReference>
<keyword evidence="2" id="KW-1185">Reference proteome</keyword>
<evidence type="ECO:0000313" key="1">
    <source>
        <dbReference type="EMBL" id="AVQ17815.1"/>
    </source>
</evidence>
<proteinExistence type="predicted"/>
<protein>
    <submittedName>
        <fullName evidence="1">Uncharacterized protein</fullName>
    </submittedName>
</protein>
<reference evidence="2" key="1">
    <citation type="journal article" date="2018" name="MSphere">
        <title>Fusobacterium Genomics Using MinION and Illumina Sequencing Enables Genome Completion and Correction.</title>
        <authorList>
            <person name="Todd S.M."/>
            <person name="Settlage R.E."/>
            <person name="Lahmers K.K."/>
            <person name="Slade D.J."/>
        </authorList>
    </citation>
    <scope>NUCLEOTIDE SEQUENCE [LARGE SCALE GENOMIC DNA]</scope>
    <source>
        <strain evidence="2">ATCC 9817</strain>
    </source>
</reference>
<sequence>MKIYLKTENIEKFLQTKASLVNTIVGVVTSDSDIVKIKLTNTANFVGNLANDNLRNEWNLLYKISNFTQYKKIVLDIDSNVIKFSGYQYLDLDIIDDLDPEFYNEIKKIYFKFNTAELELNEIEIKRNCIGELIENLHQRLENNDNLYWKLNLLIVFEYLFLFIQEMGDDISLEDSLNIKLKNIIKILLNEEEISFETGLSSLGKEFYNILDKLSNNQTYDLKFIFLSSPLREKEWFLYNLLKKMKSEIGNEFLAKSSNRMKISYFHTHKDNRKPTYDFIFGFLNTLDNNAKKDEYLNFFNRFNEVNSFLAAVSKENILININTFFSYRQTIPGFYLDMSEFYIDILIPMSDNFNINLRFGCSGDLNNLTPYSRVGLFTYNPQIGQYSLNALYGTPNMLPPVGLNQAYYIIKWITIV</sequence>
<gene>
    <name evidence="1" type="ORF">C4N19_01180</name>
</gene>
<evidence type="ECO:0000313" key="2">
    <source>
        <dbReference type="Proteomes" id="UP000240258"/>
    </source>
</evidence>
<dbReference type="GeneID" id="62762108"/>
<dbReference type="RefSeq" id="WP_005882958.1">
    <property type="nucleotide sequence ID" value="NZ_CP028102.1"/>
</dbReference>
<dbReference type="EMBL" id="CP028102">
    <property type="protein sequence ID" value="AVQ17815.1"/>
    <property type="molecule type" value="Genomic_DNA"/>
</dbReference>